<evidence type="ECO:0000256" key="2">
    <source>
        <dbReference type="ARBA" id="ARBA00023268"/>
    </source>
</evidence>
<dbReference type="CDD" id="cd00833">
    <property type="entry name" value="PKS"/>
    <property type="match status" value="1"/>
</dbReference>
<evidence type="ECO:0000256" key="1">
    <source>
        <dbReference type="ARBA" id="ARBA00022679"/>
    </source>
</evidence>
<dbReference type="SUPFAM" id="SSF53901">
    <property type="entry name" value="Thiolase-like"/>
    <property type="match status" value="1"/>
</dbReference>
<dbReference type="Gene3D" id="3.40.47.10">
    <property type="match status" value="1"/>
</dbReference>
<dbReference type="InterPro" id="IPR014030">
    <property type="entry name" value="Ketoacyl_synth_N"/>
</dbReference>
<evidence type="ECO:0000313" key="5">
    <source>
        <dbReference type="EMBL" id="RMB81446.1"/>
    </source>
</evidence>
<comment type="similarity">
    <text evidence="3">Belongs to the thiolase-like superfamily. Beta-ketoacyl-ACP synthases family.</text>
</comment>
<name>A0A3M0IHP4_9ACTN</name>
<dbReference type="Proteomes" id="UP000270471">
    <property type="component" value="Unassembled WGS sequence"/>
</dbReference>
<keyword evidence="6" id="KW-1185">Reference proteome</keyword>
<reference evidence="5 6" key="1">
    <citation type="submission" date="2017-11" db="EMBL/GenBank/DDBJ databases">
        <title>Draft genome of actinobacteria isolated from guarana (Paullinia cupana (Mart.) Ducke.</title>
        <authorList>
            <person name="Siqueira K.A."/>
            <person name="Liotti R.G."/>
            <person name="Mendes T.A.O."/>
            <person name="Soares M.A."/>
        </authorList>
    </citation>
    <scope>NUCLEOTIDE SEQUENCE [LARGE SCALE GENOMIC DNA]</scope>
    <source>
        <strain evidence="5 6">193</strain>
    </source>
</reference>
<dbReference type="PANTHER" id="PTHR43775:SF51">
    <property type="entry name" value="INACTIVE PHENOLPHTHIOCEROL SYNTHESIS POLYKETIDE SYNTHASE TYPE I PKS1-RELATED"/>
    <property type="match status" value="1"/>
</dbReference>
<evidence type="ECO:0000259" key="4">
    <source>
        <dbReference type="PROSITE" id="PS52004"/>
    </source>
</evidence>
<dbReference type="EMBL" id="PENI01000031">
    <property type="protein sequence ID" value="RMB81446.1"/>
    <property type="molecule type" value="Genomic_DNA"/>
</dbReference>
<dbReference type="Pfam" id="PF02801">
    <property type="entry name" value="Ketoacyl-synt_C"/>
    <property type="match status" value="1"/>
</dbReference>
<dbReference type="InterPro" id="IPR016039">
    <property type="entry name" value="Thiolase-like"/>
</dbReference>
<organism evidence="5 6">
    <name type="scientific">Streptomyces shenzhenensis</name>
    <dbReference type="NCBI Taxonomy" id="943815"/>
    <lineage>
        <taxon>Bacteria</taxon>
        <taxon>Bacillati</taxon>
        <taxon>Actinomycetota</taxon>
        <taxon>Actinomycetes</taxon>
        <taxon>Kitasatosporales</taxon>
        <taxon>Streptomycetaceae</taxon>
        <taxon>Streptomyces</taxon>
    </lineage>
</organism>
<keyword evidence="2" id="KW-0511">Multifunctional enzyme</keyword>
<keyword evidence="1 3" id="KW-0808">Transferase</keyword>
<gene>
    <name evidence="5" type="ORF">CTZ28_35130</name>
</gene>
<evidence type="ECO:0000313" key="6">
    <source>
        <dbReference type="Proteomes" id="UP000270471"/>
    </source>
</evidence>
<dbReference type="InterPro" id="IPR050091">
    <property type="entry name" value="PKS_NRPS_Biosynth_Enz"/>
</dbReference>
<dbReference type="PROSITE" id="PS52004">
    <property type="entry name" value="KS3_2"/>
    <property type="match status" value="1"/>
</dbReference>
<evidence type="ECO:0000256" key="3">
    <source>
        <dbReference type="RuleBase" id="RU003694"/>
    </source>
</evidence>
<proteinExistence type="inferred from homology"/>
<dbReference type="Pfam" id="PF00109">
    <property type="entry name" value="ketoacyl-synt"/>
    <property type="match status" value="1"/>
</dbReference>
<dbReference type="GO" id="GO:0006633">
    <property type="term" value="P:fatty acid biosynthetic process"/>
    <property type="evidence" value="ECO:0007669"/>
    <property type="project" value="TreeGrafter"/>
</dbReference>
<comment type="caution">
    <text evidence="5">The sequence shown here is derived from an EMBL/GenBank/DDBJ whole genome shotgun (WGS) entry which is preliminary data.</text>
</comment>
<protein>
    <recommendedName>
        <fullName evidence="4">Ketosynthase family 3 (KS3) domain-containing protein</fullName>
    </recommendedName>
</protein>
<dbReference type="GO" id="GO:0004312">
    <property type="term" value="F:fatty acid synthase activity"/>
    <property type="evidence" value="ECO:0007669"/>
    <property type="project" value="TreeGrafter"/>
</dbReference>
<feature type="domain" description="Ketosynthase family 3 (KS3)" evidence="4">
    <location>
        <begin position="1"/>
        <end position="405"/>
    </location>
</feature>
<dbReference type="InterPro" id="IPR014031">
    <property type="entry name" value="Ketoacyl_synth_C"/>
</dbReference>
<dbReference type="PANTHER" id="PTHR43775">
    <property type="entry name" value="FATTY ACID SYNTHASE"/>
    <property type="match status" value="1"/>
</dbReference>
<dbReference type="AlphaFoldDB" id="A0A3M0IHP4"/>
<dbReference type="InterPro" id="IPR020841">
    <property type="entry name" value="PKS_Beta-ketoAc_synthase_dom"/>
</dbReference>
<dbReference type="OrthoDB" id="9778690at2"/>
<dbReference type="SMART" id="SM00825">
    <property type="entry name" value="PKS_KS"/>
    <property type="match status" value="1"/>
</dbReference>
<sequence length="405" mass="42226">MSCRFPGGVESPEDYWDLLTEGRHFSSGLPTDRGWDLNRLYSADSAAEGTTYVQRGGFLDDVAGFDGAFFGIGPREATAMDPQQRLLLEGAWRALENARIAPRSLQGSRTGVYVGILESHYVRNNGTSDTSGLEGHLSTGLAPSVAAGRISYLLGLNGPAMAVDTACSSSLVATHLAIKALRAGECDVAVAAGVSVMAGPELLIYMARIGALADDGLSRAFADDRRGFAPSEGVGALVLMPLDKAVGDGLPVLAVLRGSAVNEDGASQALSVPHGPAQQELIAEALRDAGLRPQDVDLVEAHGTGTQVGDPIEAASLAATYGAGHSAQTPVWIGSAKSNIGHTQAAAGMAGVIKAVLALRHERMPATLHADKPLASVDWSQGMRLLRRARPWPRGEQPRRAGVLA</sequence>
<accession>A0A3M0IHP4</accession>